<dbReference type="VEuPathDB" id="CryptoDB:Vbra_17414"/>
<dbReference type="EMBL" id="CDMY01000621">
    <property type="protein sequence ID" value="CEM26615.1"/>
    <property type="molecule type" value="Genomic_DNA"/>
</dbReference>
<protein>
    <submittedName>
        <fullName evidence="1">Uncharacterized protein</fullName>
    </submittedName>
</protein>
<dbReference type="InParanoid" id="A0A0G4GBY5"/>
<reference evidence="1 2" key="1">
    <citation type="submission" date="2014-11" db="EMBL/GenBank/DDBJ databases">
        <authorList>
            <person name="Zhu J."/>
            <person name="Qi W."/>
            <person name="Song R."/>
        </authorList>
    </citation>
    <scope>NUCLEOTIDE SEQUENCE [LARGE SCALE GENOMIC DNA]</scope>
</reference>
<dbReference type="Proteomes" id="UP000041254">
    <property type="component" value="Unassembled WGS sequence"/>
</dbReference>
<name>A0A0G4GBY5_VITBC</name>
<dbReference type="AlphaFoldDB" id="A0A0G4GBY5"/>
<organism evidence="1 2">
    <name type="scientific">Vitrella brassicaformis (strain CCMP3155)</name>
    <dbReference type="NCBI Taxonomy" id="1169540"/>
    <lineage>
        <taxon>Eukaryota</taxon>
        <taxon>Sar</taxon>
        <taxon>Alveolata</taxon>
        <taxon>Colpodellida</taxon>
        <taxon>Vitrellaceae</taxon>
        <taxon>Vitrella</taxon>
    </lineage>
</organism>
<sequence length="86" mass="9776">MRATKPQVEKSGEQRMAEVDRKLGTFERDASFMAKYSEFQGLKEAKRYLTLQQTKGTSGAGVKVAVWVFFFTVDYMLAPLRADFGK</sequence>
<accession>A0A0G4GBY5</accession>
<evidence type="ECO:0000313" key="2">
    <source>
        <dbReference type="Proteomes" id="UP000041254"/>
    </source>
</evidence>
<gene>
    <name evidence="1" type="ORF">Vbra_17414</name>
</gene>
<evidence type="ECO:0000313" key="1">
    <source>
        <dbReference type="EMBL" id="CEM26615.1"/>
    </source>
</evidence>
<proteinExistence type="predicted"/>
<keyword evidence="2" id="KW-1185">Reference proteome</keyword>